<proteinExistence type="predicted"/>
<accession>A0ABR6BSC3</accession>
<gene>
    <name evidence="2" type="ORF">BC739_007011</name>
</gene>
<evidence type="ECO:0000313" key="3">
    <source>
        <dbReference type="Proteomes" id="UP000517916"/>
    </source>
</evidence>
<dbReference type="RefSeq" id="WP_182839586.1">
    <property type="nucleotide sequence ID" value="NZ_BAAABQ010000031.1"/>
</dbReference>
<feature type="transmembrane region" description="Helical" evidence="1">
    <location>
        <begin position="43"/>
        <end position="65"/>
    </location>
</feature>
<keyword evidence="1" id="KW-0472">Membrane</keyword>
<keyword evidence="1" id="KW-1133">Transmembrane helix</keyword>
<keyword evidence="3" id="KW-1185">Reference proteome</keyword>
<comment type="caution">
    <text evidence="2">The sequence shown here is derived from an EMBL/GenBank/DDBJ whole genome shotgun (WGS) entry which is preliminary data.</text>
</comment>
<evidence type="ECO:0000256" key="1">
    <source>
        <dbReference type="SAM" id="Phobius"/>
    </source>
</evidence>
<name>A0ABR6BSC3_9PSEU</name>
<organism evidence="2 3">
    <name type="scientific">Kutzneria viridogrisea</name>
    <dbReference type="NCBI Taxonomy" id="47990"/>
    <lineage>
        <taxon>Bacteria</taxon>
        <taxon>Bacillati</taxon>
        <taxon>Actinomycetota</taxon>
        <taxon>Actinomycetes</taxon>
        <taxon>Pseudonocardiales</taxon>
        <taxon>Pseudonocardiaceae</taxon>
        <taxon>Kutzneria</taxon>
    </lineage>
</organism>
<reference evidence="2 3" key="1">
    <citation type="submission" date="2020-08" db="EMBL/GenBank/DDBJ databases">
        <title>Genomic Encyclopedia of Archaeal and Bacterial Type Strains, Phase II (KMG-II): from individual species to whole genera.</title>
        <authorList>
            <person name="Goeker M."/>
        </authorList>
    </citation>
    <scope>NUCLEOTIDE SEQUENCE [LARGE SCALE GENOMIC DNA]</scope>
    <source>
        <strain evidence="2 3">DSM 43850</strain>
    </source>
</reference>
<evidence type="ECO:0000313" key="2">
    <source>
        <dbReference type="EMBL" id="MBA8929778.1"/>
    </source>
</evidence>
<keyword evidence="1" id="KW-0812">Transmembrane</keyword>
<feature type="transmembrane region" description="Helical" evidence="1">
    <location>
        <begin position="72"/>
        <end position="91"/>
    </location>
</feature>
<sequence>MRIVLAVLGLAAGLWGAWLALPLVTFSPSGTVSVLAWLGGGPVLHDALLAPVVGGVSFAVLRWAAPAWRRPLLCGLAITGVVGLLAVPALWRTYANPAATPGLHDRDYALGVAVTLAVVWLLVVLVGLVRQRHEKAGPRSAG</sequence>
<feature type="transmembrane region" description="Helical" evidence="1">
    <location>
        <begin position="111"/>
        <end position="129"/>
    </location>
</feature>
<dbReference type="Proteomes" id="UP000517916">
    <property type="component" value="Unassembled WGS sequence"/>
</dbReference>
<dbReference type="EMBL" id="JACJID010000006">
    <property type="protein sequence ID" value="MBA8929778.1"/>
    <property type="molecule type" value="Genomic_DNA"/>
</dbReference>
<protein>
    <submittedName>
        <fullName evidence="2">Sterol desaturase/sphingolipid hydroxylase (Fatty acid hydroxylase superfamily)</fullName>
    </submittedName>
</protein>